<evidence type="ECO:0000313" key="1">
    <source>
        <dbReference type="EMBL" id="GAG67900.1"/>
    </source>
</evidence>
<proteinExistence type="predicted"/>
<sequence>TGIFFLVPTDYAQLSSAPQYYKTKQGYDAINNYMGVEYTSQIIIIFQTSN</sequence>
<organism evidence="1">
    <name type="scientific">marine sediment metagenome</name>
    <dbReference type="NCBI Taxonomy" id="412755"/>
    <lineage>
        <taxon>unclassified sequences</taxon>
        <taxon>metagenomes</taxon>
        <taxon>ecological metagenomes</taxon>
    </lineage>
</organism>
<protein>
    <submittedName>
        <fullName evidence="1">Uncharacterized protein</fullName>
    </submittedName>
</protein>
<comment type="caution">
    <text evidence="1">The sequence shown here is derived from an EMBL/GenBank/DDBJ whole genome shotgun (WGS) entry which is preliminary data.</text>
</comment>
<gene>
    <name evidence="1" type="ORF">S01H4_18183</name>
</gene>
<dbReference type="AlphaFoldDB" id="X0ZE25"/>
<feature type="non-terminal residue" evidence="1">
    <location>
        <position position="1"/>
    </location>
</feature>
<accession>X0ZE25</accession>
<name>X0ZE25_9ZZZZ</name>
<dbReference type="EMBL" id="BART01008051">
    <property type="protein sequence ID" value="GAG67900.1"/>
    <property type="molecule type" value="Genomic_DNA"/>
</dbReference>
<reference evidence="1" key="1">
    <citation type="journal article" date="2014" name="Front. Microbiol.">
        <title>High frequency of phylogenetically diverse reductive dehalogenase-homologous genes in deep subseafloor sedimentary metagenomes.</title>
        <authorList>
            <person name="Kawai M."/>
            <person name="Futagami T."/>
            <person name="Toyoda A."/>
            <person name="Takaki Y."/>
            <person name="Nishi S."/>
            <person name="Hori S."/>
            <person name="Arai W."/>
            <person name="Tsubouchi T."/>
            <person name="Morono Y."/>
            <person name="Uchiyama I."/>
            <person name="Ito T."/>
            <person name="Fujiyama A."/>
            <person name="Inagaki F."/>
            <person name="Takami H."/>
        </authorList>
    </citation>
    <scope>NUCLEOTIDE SEQUENCE</scope>
    <source>
        <strain evidence="1">Expedition CK06-06</strain>
    </source>
</reference>